<comment type="caution">
    <text evidence="4">The sequence shown here is derived from an EMBL/GenBank/DDBJ whole genome shotgun (WGS) entry which is preliminary data.</text>
</comment>
<accession>A0A7W7RGS3</accession>
<dbReference type="AlphaFoldDB" id="A0A7W7RGS3"/>
<dbReference type="CDD" id="cd04301">
    <property type="entry name" value="NAT_SF"/>
    <property type="match status" value="1"/>
</dbReference>
<protein>
    <submittedName>
        <fullName evidence="4">GNAT superfamily N-acetyltransferase</fullName>
    </submittedName>
</protein>
<dbReference type="InterPro" id="IPR000182">
    <property type="entry name" value="GNAT_dom"/>
</dbReference>
<evidence type="ECO:0000313" key="4">
    <source>
        <dbReference type="EMBL" id="MBB4931697.1"/>
    </source>
</evidence>
<evidence type="ECO:0000313" key="5">
    <source>
        <dbReference type="Proteomes" id="UP000523007"/>
    </source>
</evidence>
<feature type="domain" description="N-acetyltransferase" evidence="3">
    <location>
        <begin position="134"/>
        <end position="273"/>
    </location>
</feature>
<dbReference type="EMBL" id="JACHJT010000001">
    <property type="protein sequence ID" value="MBB4931697.1"/>
    <property type="molecule type" value="Genomic_DNA"/>
</dbReference>
<evidence type="ECO:0000256" key="1">
    <source>
        <dbReference type="ARBA" id="ARBA00022679"/>
    </source>
</evidence>
<dbReference type="Gene3D" id="3.40.630.30">
    <property type="match status" value="1"/>
</dbReference>
<sequence length="275" mass="29474">MEQFSRMTANTEGSAADVERIERHAIGAWPAPATHCSDGWLLRHTPGMRRLRSGNTALPPSPDGAGRSGLAVVEAFYRDRGLPAAIQVSPAAQHTELDAYLAGRGYRFDTPVHVLTASAEPVATAPQPAAAWTVHLDDAPTAPWLAAFVELDAQHDSRAIADQVIAKISLPAAYVRIDAGHRTAGIGVFVGGDDRWAGVYCMATHPEHRRRGVAAAVLRAGARWAAERGIAGLYLQVAQSNTAAHTLYTRTGFTPAYSYHYRIRHTGAEPQATGE</sequence>
<dbReference type="InterPro" id="IPR016181">
    <property type="entry name" value="Acyl_CoA_acyltransferase"/>
</dbReference>
<gene>
    <name evidence="4" type="ORF">F4561_002517</name>
</gene>
<dbReference type="PROSITE" id="PS51186">
    <property type="entry name" value="GNAT"/>
    <property type="match status" value="1"/>
</dbReference>
<proteinExistence type="predicted"/>
<keyword evidence="2" id="KW-0012">Acyltransferase</keyword>
<name>A0A7W7RGS3_9ACTN</name>
<dbReference type="InterPro" id="IPR050680">
    <property type="entry name" value="YpeA/RimI_acetyltransf"/>
</dbReference>
<keyword evidence="5" id="KW-1185">Reference proteome</keyword>
<reference evidence="4 5" key="1">
    <citation type="submission" date="2020-08" db="EMBL/GenBank/DDBJ databases">
        <title>Sequencing the genomes of 1000 actinobacteria strains.</title>
        <authorList>
            <person name="Klenk H.-P."/>
        </authorList>
    </citation>
    <scope>NUCLEOTIDE SEQUENCE [LARGE SCALE GENOMIC DNA]</scope>
    <source>
        <strain evidence="4 5">DSM 102030</strain>
    </source>
</reference>
<organism evidence="4 5">
    <name type="scientific">Lipingzhangella halophila</name>
    <dbReference type="NCBI Taxonomy" id="1783352"/>
    <lineage>
        <taxon>Bacteria</taxon>
        <taxon>Bacillati</taxon>
        <taxon>Actinomycetota</taxon>
        <taxon>Actinomycetes</taxon>
        <taxon>Streptosporangiales</taxon>
        <taxon>Nocardiopsidaceae</taxon>
        <taxon>Lipingzhangella</taxon>
    </lineage>
</organism>
<evidence type="ECO:0000259" key="3">
    <source>
        <dbReference type="PROSITE" id="PS51186"/>
    </source>
</evidence>
<evidence type="ECO:0000256" key="2">
    <source>
        <dbReference type="ARBA" id="ARBA00023315"/>
    </source>
</evidence>
<dbReference type="Pfam" id="PF24553">
    <property type="entry name" value="Rv0428c_C"/>
    <property type="match status" value="1"/>
</dbReference>
<dbReference type="InterPro" id="IPR056935">
    <property type="entry name" value="Rv0428c-like_C"/>
</dbReference>
<dbReference type="RefSeq" id="WP_184578282.1">
    <property type="nucleotide sequence ID" value="NZ_JACHJT010000001.1"/>
</dbReference>
<dbReference type="GO" id="GO:0016747">
    <property type="term" value="F:acyltransferase activity, transferring groups other than amino-acyl groups"/>
    <property type="evidence" value="ECO:0007669"/>
    <property type="project" value="InterPro"/>
</dbReference>
<dbReference type="Proteomes" id="UP000523007">
    <property type="component" value="Unassembled WGS sequence"/>
</dbReference>
<dbReference type="PANTHER" id="PTHR43420">
    <property type="entry name" value="ACETYLTRANSFERASE"/>
    <property type="match status" value="1"/>
</dbReference>
<keyword evidence="1 4" id="KW-0808">Transferase</keyword>
<dbReference type="SUPFAM" id="SSF55729">
    <property type="entry name" value="Acyl-CoA N-acyltransferases (Nat)"/>
    <property type="match status" value="1"/>
</dbReference>
<dbReference type="PANTHER" id="PTHR43420:SF12">
    <property type="entry name" value="N-ACETYLTRANSFERASE DOMAIN-CONTAINING PROTEIN"/>
    <property type="match status" value="1"/>
</dbReference>